<comment type="caution">
    <text evidence="2">The sequence shown here is derived from an EMBL/GenBank/DDBJ whole genome shotgun (WGS) entry which is preliminary data.</text>
</comment>
<evidence type="ECO:0000256" key="1">
    <source>
        <dbReference type="SAM" id="Phobius"/>
    </source>
</evidence>
<sequence>MKKNLSIEIRSWEIMSFRRFVLYLSLLVFTILFCLRFDDKLSISYLTVFSPLFLCNLIVFMGCFIGAISFFTRQPQLSEVSLRLDFIRMLFTTAEHSFLCVFEYLLMVKVEDSMKPVAERQLRAVMWVVVFIPLFLQCCAAILISIWAVRRDKAFEFEIFFSVNIVQFAFIAFKLDNLVDWSWSVVFVPLWVLLSLSIVGVLYALILALLLTRSRHIPSNRRTDIYTAILQTLLVVPSLVSLFLLTGKLDVSHSPSSYALKEMTYSTVGLPLMCTLFCLLVMSLTSSGGNVWWFALRRSFCSFLLDSCPGLRQYANVSYKVGMIEEGGDLPSATPPLFDDSDCLNIRSSIPITTIELPD</sequence>
<keyword evidence="1" id="KW-0472">Membrane</keyword>
<feature type="transmembrane region" description="Helical" evidence="1">
    <location>
        <begin position="20"/>
        <end position="37"/>
    </location>
</feature>
<dbReference type="Proteomes" id="UP001432322">
    <property type="component" value="Unassembled WGS sequence"/>
</dbReference>
<keyword evidence="1" id="KW-0812">Transmembrane</keyword>
<feature type="transmembrane region" description="Helical" evidence="1">
    <location>
        <begin position="185"/>
        <end position="211"/>
    </location>
</feature>
<feature type="transmembrane region" description="Helical" evidence="1">
    <location>
        <begin position="43"/>
        <end position="65"/>
    </location>
</feature>
<feature type="transmembrane region" description="Helical" evidence="1">
    <location>
        <begin position="223"/>
        <end position="245"/>
    </location>
</feature>
<organism evidence="2 3">
    <name type="scientific">Pristionchus fissidentatus</name>
    <dbReference type="NCBI Taxonomy" id="1538716"/>
    <lineage>
        <taxon>Eukaryota</taxon>
        <taxon>Metazoa</taxon>
        <taxon>Ecdysozoa</taxon>
        <taxon>Nematoda</taxon>
        <taxon>Chromadorea</taxon>
        <taxon>Rhabditida</taxon>
        <taxon>Rhabditina</taxon>
        <taxon>Diplogasteromorpha</taxon>
        <taxon>Diplogasteroidea</taxon>
        <taxon>Neodiplogasteridae</taxon>
        <taxon>Pristionchus</taxon>
    </lineage>
</organism>
<gene>
    <name evidence="2" type="ORF">PFISCL1PPCAC_15602</name>
</gene>
<dbReference type="EMBL" id="BTSY01000004">
    <property type="protein sequence ID" value="GMT24305.1"/>
    <property type="molecule type" value="Genomic_DNA"/>
</dbReference>
<proteinExistence type="predicted"/>
<dbReference type="PANTHER" id="PTHR13568:SF6">
    <property type="entry name" value="TRANSMEMBRANE PROTEIN 185A"/>
    <property type="match status" value="1"/>
</dbReference>
<dbReference type="Pfam" id="PF10269">
    <property type="entry name" value="Tmemb_185A"/>
    <property type="match status" value="1"/>
</dbReference>
<dbReference type="AlphaFoldDB" id="A0AAV5VXN4"/>
<evidence type="ECO:0008006" key="4">
    <source>
        <dbReference type="Google" id="ProtNLM"/>
    </source>
</evidence>
<evidence type="ECO:0000313" key="2">
    <source>
        <dbReference type="EMBL" id="GMT24305.1"/>
    </source>
</evidence>
<keyword evidence="1" id="KW-1133">Transmembrane helix</keyword>
<reference evidence="2" key="1">
    <citation type="submission" date="2023-10" db="EMBL/GenBank/DDBJ databases">
        <title>Genome assembly of Pristionchus species.</title>
        <authorList>
            <person name="Yoshida K."/>
            <person name="Sommer R.J."/>
        </authorList>
    </citation>
    <scope>NUCLEOTIDE SEQUENCE</scope>
    <source>
        <strain evidence="2">RS5133</strain>
    </source>
</reference>
<dbReference type="InterPro" id="IPR019396">
    <property type="entry name" value="TM_Fragile-X-F-assoc"/>
</dbReference>
<keyword evidence="3" id="KW-1185">Reference proteome</keyword>
<evidence type="ECO:0000313" key="3">
    <source>
        <dbReference type="Proteomes" id="UP001432322"/>
    </source>
</evidence>
<name>A0AAV5VXN4_9BILA</name>
<feature type="transmembrane region" description="Helical" evidence="1">
    <location>
        <begin position="126"/>
        <end position="148"/>
    </location>
</feature>
<protein>
    <recommendedName>
        <fullName evidence="4">G protein-coupled receptor</fullName>
    </recommendedName>
</protein>
<accession>A0AAV5VXN4</accession>
<feature type="transmembrane region" description="Helical" evidence="1">
    <location>
        <begin position="86"/>
        <end position="106"/>
    </location>
</feature>
<dbReference type="PANTHER" id="PTHR13568">
    <property type="entry name" value="FAM11A, B PROTEIN"/>
    <property type="match status" value="1"/>
</dbReference>
<feature type="transmembrane region" description="Helical" evidence="1">
    <location>
        <begin position="265"/>
        <end position="295"/>
    </location>
</feature>